<dbReference type="PANTHER" id="PTHR24027">
    <property type="entry name" value="CADHERIN-23"/>
    <property type="match status" value="1"/>
</dbReference>
<feature type="domain" description="Cadherin" evidence="6">
    <location>
        <begin position="1135"/>
        <end position="1230"/>
    </location>
</feature>
<keyword evidence="8" id="KW-1185">Reference proteome</keyword>
<evidence type="ECO:0000256" key="4">
    <source>
        <dbReference type="ARBA" id="ARBA00023136"/>
    </source>
</evidence>
<feature type="domain" description="Cadherin" evidence="6">
    <location>
        <begin position="781"/>
        <end position="904"/>
    </location>
</feature>
<dbReference type="GO" id="GO:0034332">
    <property type="term" value="P:adherens junction organization"/>
    <property type="evidence" value="ECO:0007669"/>
    <property type="project" value="TreeGrafter"/>
</dbReference>
<evidence type="ECO:0000313" key="8">
    <source>
        <dbReference type="Proteomes" id="UP000005237"/>
    </source>
</evidence>
<dbReference type="FunFam" id="2.60.40.60:FF:000551">
    <property type="entry name" value="Cadherin-related hmr-1"/>
    <property type="match status" value="1"/>
</dbReference>
<dbReference type="GO" id="GO:0007043">
    <property type="term" value="P:cell-cell junction assembly"/>
    <property type="evidence" value="ECO:0007669"/>
    <property type="project" value="TreeGrafter"/>
</dbReference>
<feature type="domain" description="Cadherin" evidence="6">
    <location>
        <begin position="319"/>
        <end position="435"/>
    </location>
</feature>
<organism evidence="7 8">
    <name type="scientific">Caenorhabditis japonica</name>
    <dbReference type="NCBI Taxonomy" id="281687"/>
    <lineage>
        <taxon>Eukaryota</taxon>
        <taxon>Metazoa</taxon>
        <taxon>Ecdysozoa</taxon>
        <taxon>Nematoda</taxon>
        <taxon>Chromadorea</taxon>
        <taxon>Rhabditida</taxon>
        <taxon>Rhabditina</taxon>
        <taxon>Rhabditomorpha</taxon>
        <taxon>Rhabditoidea</taxon>
        <taxon>Rhabditidae</taxon>
        <taxon>Peloderinae</taxon>
        <taxon>Caenorhabditis</taxon>
    </lineage>
</organism>
<dbReference type="EnsemblMetazoa" id="CJA20102.1">
    <property type="protein sequence ID" value="CJA20102.1"/>
    <property type="gene ID" value="WBGene00175673"/>
</dbReference>
<evidence type="ECO:0000313" key="7">
    <source>
        <dbReference type="EnsemblMetazoa" id="CJA20102.1"/>
    </source>
</evidence>
<dbReference type="SMART" id="SM00112">
    <property type="entry name" value="CA"/>
    <property type="match status" value="10"/>
</dbReference>
<dbReference type="SUPFAM" id="SSF49313">
    <property type="entry name" value="Cadherin-like"/>
    <property type="match status" value="11"/>
</dbReference>
<dbReference type="GO" id="GO:0016477">
    <property type="term" value="P:cell migration"/>
    <property type="evidence" value="ECO:0007669"/>
    <property type="project" value="TreeGrafter"/>
</dbReference>
<feature type="domain" description="Cadherin" evidence="6">
    <location>
        <begin position="459"/>
        <end position="549"/>
    </location>
</feature>
<feature type="domain" description="Cadherin" evidence="6">
    <location>
        <begin position="550"/>
        <end position="663"/>
    </location>
</feature>
<dbReference type="GO" id="GO:0005509">
    <property type="term" value="F:calcium ion binding"/>
    <property type="evidence" value="ECO:0007669"/>
    <property type="project" value="UniProtKB-UniRule"/>
</dbReference>
<name>A0A8R1E4T1_CAEJA</name>
<proteinExistence type="predicted"/>
<dbReference type="Proteomes" id="UP000005237">
    <property type="component" value="Unassembled WGS sequence"/>
</dbReference>
<evidence type="ECO:0000259" key="6">
    <source>
        <dbReference type="PROSITE" id="PS50268"/>
    </source>
</evidence>
<dbReference type="InterPro" id="IPR002126">
    <property type="entry name" value="Cadherin-like_dom"/>
</dbReference>
<dbReference type="FunFam" id="2.60.40.60:FF:000092">
    <property type="entry name" value="Protocadherin 8"/>
    <property type="match status" value="1"/>
</dbReference>
<dbReference type="FunFam" id="2.60.40.60:FF:000457">
    <property type="entry name" value="Cadherin-related hmr-1"/>
    <property type="match status" value="1"/>
</dbReference>
<feature type="domain" description="Cadherin" evidence="6">
    <location>
        <begin position="1231"/>
        <end position="1297"/>
    </location>
</feature>
<dbReference type="GO" id="GO:0016339">
    <property type="term" value="P:calcium-dependent cell-cell adhesion via plasma membrane cell adhesion molecules"/>
    <property type="evidence" value="ECO:0007669"/>
    <property type="project" value="TreeGrafter"/>
</dbReference>
<dbReference type="InterPro" id="IPR018247">
    <property type="entry name" value="EF_Hand_1_Ca_BS"/>
</dbReference>
<dbReference type="Pfam" id="PF00028">
    <property type="entry name" value="Cadherin"/>
    <property type="match status" value="7"/>
</dbReference>
<dbReference type="GO" id="GO:0044331">
    <property type="term" value="P:cell-cell adhesion mediated by cadherin"/>
    <property type="evidence" value="ECO:0007669"/>
    <property type="project" value="TreeGrafter"/>
</dbReference>
<dbReference type="Gene3D" id="2.60.40.60">
    <property type="entry name" value="Cadherins"/>
    <property type="match status" value="12"/>
</dbReference>
<evidence type="ECO:0000256" key="3">
    <source>
        <dbReference type="ARBA" id="ARBA00022837"/>
    </source>
</evidence>
<reference evidence="7" key="2">
    <citation type="submission" date="2022-06" db="UniProtKB">
        <authorList>
            <consortium name="EnsemblMetazoa"/>
        </authorList>
    </citation>
    <scope>IDENTIFICATION</scope>
    <source>
        <strain evidence="7">DF5081</strain>
    </source>
</reference>
<dbReference type="FunFam" id="2.60.40.60:FF:000374">
    <property type="entry name" value="Cadherin-related hmr-1"/>
    <property type="match status" value="1"/>
</dbReference>
<dbReference type="FunFam" id="2.60.40.60:FF:000511">
    <property type="entry name" value="Cadherin-related hmr-1"/>
    <property type="match status" value="1"/>
</dbReference>
<dbReference type="GO" id="GO:0016342">
    <property type="term" value="C:catenin complex"/>
    <property type="evidence" value="ECO:0007669"/>
    <property type="project" value="TreeGrafter"/>
</dbReference>
<dbReference type="InterPro" id="IPR015919">
    <property type="entry name" value="Cadherin-like_sf"/>
</dbReference>
<dbReference type="GO" id="GO:0005912">
    <property type="term" value="C:adherens junction"/>
    <property type="evidence" value="ECO:0007669"/>
    <property type="project" value="TreeGrafter"/>
</dbReference>
<keyword evidence="3 5" id="KW-0106">Calcium</keyword>
<dbReference type="PROSITE" id="PS00232">
    <property type="entry name" value="CADHERIN_1"/>
    <property type="match status" value="4"/>
</dbReference>
<dbReference type="GO" id="GO:0000902">
    <property type="term" value="P:cell morphogenesis"/>
    <property type="evidence" value="ECO:0007669"/>
    <property type="project" value="TreeGrafter"/>
</dbReference>
<dbReference type="GO" id="GO:0007156">
    <property type="term" value="P:homophilic cell adhesion via plasma membrane adhesion molecules"/>
    <property type="evidence" value="ECO:0007669"/>
    <property type="project" value="InterPro"/>
</dbReference>
<dbReference type="CDD" id="cd11304">
    <property type="entry name" value="Cadherin_repeat"/>
    <property type="match status" value="12"/>
</dbReference>
<dbReference type="PRINTS" id="PR00205">
    <property type="entry name" value="CADHERIN"/>
</dbReference>
<accession>A0A8R1E4T1</accession>
<evidence type="ECO:0000256" key="2">
    <source>
        <dbReference type="ARBA" id="ARBA00022737"/>
    </source>
</evidence>
<dbReference type="GO" id="GO:0008013">
    <property type="term" value="F:beta-catenin binding"/>
    <property type="evidence" value="ECO:0007669"/>
    <property type="project" value="TreeGrafter"/>
</dbReference>
<dbReference type="GO" id="GO:0045296">
    <property type="term" value="F:cadherin binding"/>
    <property type="evidence" value="ECO:0007669"/>
    <property type="project" value="TreeGrafter"/>
</dbReference>
<dbReference type="PANTHER" id="PTHR24027:SF438">
    <property type="entry name" value="CADHERIN 23"/>
    <property type="match status" value="1"/>
</dbReference>
<sequence length="1311" mass="146243">MLAVVPLTPTIGRIVYQFVARDENGDGDSNVLYKAIDVIPAGSFVADPKSGVVRTGWSKYEKGETYRVSAQASDLTPTDNSTTSVSEVAILEILADDRPPQFAKQEYNVAVAEDNLIDYSVVDVKAQSFRSIEDGRSKGDIIYSLDGASADETKWFRIDPTSGIVHLTRELDYDDPALPKVHQLKVTAREDNRESHVDLTIQIADVNDNVPTFTRPLYTAQVREDVELNHTILKVTAIDKDSGENARIQYTLDNQNFSINDNGEISAKVRLDADQFNERHFVYRFNVTARDHGNPSLKSTAMVHIRTENTNDESAVFLPTSQYTAFVAEDAQGGTPVIQIQARDADRDEVTYSFLDKNERSTQTMNLFTIDQHTGLVKLRHGVSPVDLTEAENPINLTVMVQDDGSCCVYPSVTHTSFATLLIGIEDVNNNKPEFPDCAKYSEIAKIMEGTYKTDPPTIVKVQATDDDSSANGDIVYSLYYTQSESRKAFVIDRQTGVLTPSPHVVFDRETRPREDVTVKATDRGDRPLIGFCQFSVEVVDVNDNAPQFERPSYETSISRFEAVGTSVITVFAFDNDASHNAEISYSLEMDVTAGEEHANDVDFFELVNRRSGEITLIKPIPSHKSKFTFNVIADDNGIPEPLSSVAQVVLNVLDKQQKAPKWQSSPECKSVVTVAENVEMNKVILRCRAVSGSERSSETIYKLTTSGGHGSKAESKFRQFNKFENGNEWVEVAIMEPLDYEQVNNYTLTLTATDMTSRVASSKTFVVEVKDVNDVVPQFTVDLFTGTIDEEMTPNEYLERMNGKPIVTVKAIDTDSDGPQNEVHYRIVGEANGEETKHFRIDELTGEIFPNEKFDREELDMYILTVEASDRSKSALPGANGPNKDNVKVQIVINDVNDNAPSFEESKYIGRVKESEGEGHDVITIKAHDLDKHSNLRYHLIGAGGGRIPFGVRTDSGTIFVKEPLDFESADQYHLILIASDGRHNATTNVYIHIEDVNDNAPMFEQQKYATTVVEEDVDVPKVLFNVKATDADQDEKSSRIVYRLEGQGAGDVFRIGNYSGVIELVKALDRDPPTGVPSWNFVVQAIDDDGNGLVGYADVQVNVRDINDNSPIFPERLFGFIEENREPIHSDGVYFMDVQARDFDDPTTENANLEYTIVRNKLINGEPVFRIDQNTGKIFAMRSLDREIASEREFIIEVRANDRGVPSREGFANVTIKVMDMNDNAPFFEKTKYDGSVEETAPVGAAVMSFSAFDADIEAKDNVFTYQLAEESEYFYVTTDKDSTQSSVGVLRVKKVCFFFFFGLKRGAN</sequence>
<feature type="domain" description="Cadherin" evidence="6">
    <location>
        <begin position="673"/>
        <end position="780"/>
    </location>
</feature>
<evidence type="ECO:0000256" key="5">
    <source>
        <dbReference type="PROSITE-ProRule" id="PRU00043"/>
    </source>
</evidence>
<dbReference type="PROSITE" id="PS50268">
    <property type="entry name" value="CADHERIN_2"/>
    <property type="match status" value="11"/>
</dbReference>
<keyword evidence="2" id="KW-0677">Repeat</keyword>
<dbReference type="InterPro" id="IPR020894">
    <property type="entry name" value="Cadherin_CS"/>
</dbReference>
<evidence type="ECO:0000256" key="1">
    <source>
        <dbReference type="ARBA" id="ARBA00004370"/>
    </source>
</evidence>
<feature type="domain" description="Cadherin" evidence="6">
    <location>
        <begin position="103"/>
        <end position="213"/>
    </location>
</feature>
<protein>
    <recommendedName>
        <fullName evidence="6">Cadherin domain-containing protein</fullName>
    </recommendedName>
</protein>
<feature type="domain" description="Cadherin" evidence="6">
    <location>
        <begin position="214"/>
        <end position="317"/>
    </location>
</feature>
<comment type="subcellular location">
    <subcellularLocation>
        <location evidence="1">Membrane</location>
    </subcellularLocation>
</comment>
<reference evidence="8" key="1">
    <citation type="submission" date="2010-08" db="EMBL/GenBank/DDBJ databases">
        <authorList>
            <consortium name="Caenorhabditis japonica Sequencing Consortium"/>
            <person name="Wilson R.K."/>
        </authorList>
    </citation>
    <scope>NUCLEOTIDE SEQUENCE [LARGE SCALE GENOMIC DNA]</scope>
    <source>
        <strain evidence="8">DF5081</strain>
    </source>
</reference>
<feature type="domain" description="Cadherin" evidence="6">
    <location>
        <begin position="905"/>
        <end position="1005"/>
    </location>
</feature>
<keyword evidence="4" id="KW-0472">Membrane</keyword>
<dbReference type="PROSITE" id="PS00018">
    <property type="entry name" value="EF_HAND_1"/>
    <property type="match status" value="1"/>
</dbReference>
<feature type="domain" description="Cadherin" evidence="6">
    <location>
        <begin position="1007"/>
        <end position="1115"/>
    </location>
</feature>
<dbReference type="FunFam" id="2.60.40.60:FF:000021">
    <property type="entry name" value="FAT atypical cadherin 1"/>
    <property type="match status" value="1"/>
</dbReference>
<dbReference type="InterPro" id="IPR039808">
    <property type="entry name" value="Cadherin"/>
</dbReference>